<evidence type="ECO:0000313" key="6">
    <source>
        <dbReference type="EMBL" id="MDC0670555.1"/>
    </source>
</evidence>
<feature type="compositionally biased region" description="Low complexity" evidence="4">
    <location>
        <begin position="25"/>
        <end position="50"/>
    </location>
</feature>
<dbReference type="EMBL" id="JAQNDN010000013">
    <property type="protein sequence ID" value="MDC0670555.1"/>
    <property type="molecule type" value="Genomic_DNA"/>
</dbReference>
<keyword evidence="7" id="KW-1185">Reference proteome</keyword>
<comment type="caution">
    <text evidence="6">The sequence shown here is derived from an EMBL/GenBank/DDBJ whole genome shotgun (WGS) entry which is preliminary data.</text>
</comment>
<keyword evidence="3" id="KW-0325">Glycoprotein</keyword>
<name>A0ABT5BAA8_9BACT</name>
<dbReference type="NCBIfam" id="TIGR02148">
    <property type="entry name" value="Fibro_Slime"/>
    <property type="match status" value="1"/>
</dbReference>
<proteinExistence type="inferred from homology"/>
<keyword evidence="2" id="KW-0732">Signal</keyword>
<sequence>MGRETALALLLATACGDSGDGTAGAGNTDTQASTADTTDGNTAGDPTGGASESDTTVPTTSAGSNSGASDTDDTTTTTGMTATTTSEPTTETGPDTTTTTTSDGETTTTGDTTTMGVDDTGMTSTSSSTGEPDTTSTGEPDTTTGDLPCGSVLKATIRDFAFAHPDFENYGGNNAYKGIVEEDLGPDDKPVYAHPGPTPQTSGPDAFAQWYNDVPGVNHTFQVDLPLTEVMPGLYRFADNTFFPIDGLGFGNEGQPNNFAFTTEIHTTFAYSGGEVFKFIGDDDVWVFINGKLALDLGGLHPQLTDSVDLDDSAAYLGITPGMSYSMDIFHAERHTNESNFRIDTTIACFVPM</sequence>
<accession>A0ABT5BAA8</accession>
<feature type="domain" description="PA14" evidence="5">
    <location>
        <begin position="201"/>
        <end position="353"/>
    </location>
</feature>
<comment type="similarity">
    <text evidence="1">Belongs to the prespore-cell-inducing factor family.</text>
</comment>
<dbReference type="InterPro" id="IPR051154">
    <property type="entry name" value="Prespore-cell_inducing_factor"/>
</dbReference>
<dbReference type="InterPro" id="IPR037524">
    <property type="entry name" value="PA14/GLEYA"/>
</dbReference>
<evidence type="ECO:0000313" key="7">
    <source>
        <dbReference type="Proteomes" id="UP001217838"/>
    </source>
</evidence>
<dbReference type="PROSITE" id="PS51257">
    <property type="entry name" value="PROKAR_LIPOPROTEIN"/>
    <property type="match status" value="1"/>
</dbReference>
<evidence type="ECO:0000256" key="1">
    <source>
        <dbReference type="ARBA" id="ARBA00008709"/>
    </source>
</evidence>
<dbReference type="Pfam" id="PF07691">
    <property type="entry name" value="PA14"/>
    <property type="match status" value="1"/>
</dbReference>
<dbReference type="PANTHER" id="PTHR31137">
    <property type="entry name" value="PROTEIN PSIB-RELATED-RELATED"/>
    <property type="match status" value="1"/>
</dbReference>
<dbReference type="InterPro" id="IPR011658">
    <property type="entry name" value="PA14_dom"/>
</dbReference>
<dbReference type="InterPro" id="IPR011874">
    <property type="entry name" value="Fibro_Slime"/>
</dbReference>
<feature type="region of interest" description="Disordered" evidence="4">
    <location>
        <begin position="15"/>
        <end position="149"/>
    </location>
</feature>
<evidence type="ECO:0000259" key="5">
    <source>
        <dbReference type="PROSITE" id="PS51820"/>
    </source>
</evidence>
<protein>
    <submittedName>
        <fullName evidence="6">Fibro-slime domain-containing protein</fullName>
    </submittedName>
</protein>
<feature type="compositionally biased region" description="Low complexity" evidence="4">
    <location>
        <begin position="58"/>
        <end position="145"/>
    </location>
</feature>
<dbReference type="RefSeq" id="WP_272000372.1">
    <property type="nucleotide sequence ID" value="NZ_JAQNDN010000013.1"/>
</dbReference>
<organism evidence="6 7">
    <name type="scientific">Nannocystis radixulma</name>
    <dbReference type="NCBI Taxonomy" id="2995305"/>
    <lineage>
        <taxon>Bacteria</taxon>
        <taxon>Pseudomonadati</taxon>
        <taxon>Myxococcota</taxon>
        <taxon>Polyangia</taxon>
        <taxon>Nannocystales</taxon>
        <taxon>Nannocystaceae</taxon>
        <taxon>Nannocystis</taxon>
    </lineage>
</organism>
<gene>
    <name evidence="6" type="ORF">POL58_22555</name>
</gene>
<dbReference type="Proteomes" id="UP001217838">
    <property type="component" value="Unassembled WGS sequence"/>
</dbReference>
<evidence type="ECO:0000256" key="3">
    <source>
        <dbReference type="ARBA" id="ARBA00023180"/>
    </source>
</evidence>
<evidence type="ECO:0000256" key="4">
    <source>
        <dbReference type="SAM" id="MobiDB-lite"/>
    </source>
</evidence>
<reference evidence="6 7" key="1">
    <citation type="submission" date="2022-11" db="EMBL/GenBank/DDBJ databases">
        <title>Minimal conservation of predation-associated metabolite biosynthetic gene clusters underscores biosynthetic potential of Myxococcota including descriptions for ten novel species: Archangium lansinium sp. nov., Myxococcus landrumus sp. nov., Nannocystis bai.</title>
        <authorList>
            <person name="Ahearne A."/>
            <person name="Stevens C."/>
            <person name="Dowd S."/>
        </authorList>
    </citation>
    <scope>NUCLEOTIDE SEQUENCE [LARGE SCALE GENOMIC DNA]</scope>
    <source>
        <strain evidence="6 7">NCELM</strain>
    </source>
</reference>
<dbReference type="PROSITE" id="PS51820">
    <property type="entry name" value="PA14"/>
    <property type="match status" value="1"/>
</dbReference>
<evidence type="ECO:0000256" key="2">
    <source>
        <dbReference type="ARBA" id="ARBA00022729"/>
    </source>
</evidence>